<evidence type="ECO:0000313" key="3">
    <source>
        <dbReference type="Proteomes" id="UP001153076"/>
    </source>
</evidence>
<accession>A0A9Q1Q6S4</accession>
<gene>
    <name evidence="2" type="ORF">Cgig2_022980</name>
</gene>
<feature type="compositionally biased region" description="Basic and acidic residues" evidence="1">
    <location>
        <begin position="62"/>
        <end position="73"/>
    </location>
</feature>
<comment type="caution">
    <text evidence="2">The sequence shown here is derived from an EMBL/GenBank/DDBJ whole genome shotgun (WGS) entry which is preliminary data.</text>
</comment>
<dbReference type="PANTHER" id="PTHR33240">
    <property type="entry name" value="OS08G0508500 PROTEIN"/>
    <property type="match status" value="1"/>
</dbReference>
<dbReference type="EMBL" id="JAKOGI010000729">
    <property type="protein sequence ID" value="KAJ8431038.1"/>
    <property type="molecule type" value="Genomic_DNA"/>
</dbReference>
<dbReference type="PANTHER" id="PTHR33240:SF17">
    <property type="entry name" value="EUKARYOTIC PEPTIDE CHAIN RELEASE FACTOR GTP-BINDING SUBUNIT-LIKE"/>
    <property type="match status" value="1"/>
</dbReference>
<dbReference type="OrthoDB" id="1937476at2759"/>
<dbReference type="AlphaFoldDB" id="A0A9Q1Q6S4"/>
<sequence>MIDAIMQQISEQVKKAVEAISSVRPLSHFEYVPTGACEPSHRHGPATSSRCSGRVQKAPHGGGDRRSRKDNHGRSIGANACPNHRSSHGRLMRSTTASTPYVLPAEQGSHVTVPTMVFGGEQGPRFTSLHNDPLVVGMKCDCVKNPHRHRKLRGHHHMVMPKEADISGKGHHPIGPPNPGFWGQEVNPTRVIRLPLRFGDKGKAKNVEVDFLVIDVPTAYNIILGRPTLHKVKAVITPYLLQLQFEADDGNVGTILLWNRRMREGQAVTGKRPQTEPPLVPPPAAEALVIHTLASVEHDRPRPKAAESVKQVQEERRVHSTCLSNNHLLLSDLKGFEVPEAAKSHVLARSRTSSNLAAESAAKKFVERARVPMGVSPTDGRQLRPRLRCTKLKRVRSELNEKADQGRDVEEPIPRLSVTGFALPILRPLYRSYHLDHKLRNRPRAVVLLYIINKVASRPLLFIRRLPKGIPDWLLFDKGRPIDRDTFQGRLINGCIRLGENETISRRQEILLLEASKQPSDLESVCPAHLGGPSEREPRGIPTLWPRLRGPALKDTGGGRILVIRTRGSAGLKNRHCGNVSHHPAINKGREAMKRRVPAHLTDILQFMSIQHESPNSVDHNIEDRLHHLQNVGVVGVLCSHAEVKARVEAAIVLREWVRTASGRLSQMPARSVPNVFGRLLGAGEVWEKDHFPSLILYLSLTKVNEIYRMSPIEGASPLPFMVRGK</sequence>
<name>A0A9Q1Q6S4_9CARY</name>
<protein>
    <submittedName>
        <fullName evidence="2">Uncharacterized protein</fullName>
    </submittedName>
</protein>
<organism evidence="2 3">
    <name type="scientific">Carnegiea gigantea</name>
    <dbReference type="NCBI Taxonomy" id="171969"/>
    <lineage>
        <taxon>Eukaryota</taxon>
        <taxon>Viridiplantae</taxon>
        <taxon>Streptophyta</taxon>
        <taxon>Embryophyta</taxon>
        <taxon>Tracheophyta</taxon>
        <taxon>Spermatophyta</taxon>
        <taxon>Magnoliopsida</taxon>
        <taxon>eudicotyledons</taxon>
        <taxon>Gunneridae</taxon>
        <taxon>Pentapetalae</taxon>
        <taxon>Caryophyllales</taxon>
        <taxon>Cactineae</taxon>
        <taxon>Cactaceae</taxon>
        <taxon>Cactoideae</taxon>
        <taxon>Echinocereeae</taxon>
        <taxon>Carnegiea</taxon>
    </lineage>
</organism>
<proteinExistence type="predicted"/>
<reference evidence="2" key="1">
    <citation type="submission" date="2022-04" db="EMBL/GenBank/DDBJ databases">
        <title>Carnegiea gigantea Genome sequencing and assembly v2.</title>
        <authorList>
            <person name="Copetti D."/>
            <person name="Sanderson M.J."/>
            <person name="Burquez A."/>
            <person name="Wojciechowski M.F."/>
        </authorList>
    </citation>
    <scope>NUCLEOTIDE SEQUENCE</scope>
    <source>
        <strain evidence="2">SGP5-SGP5p</strain>
        <tissue evidence="2">Aerial part</tissue>
    </source>
</reference>
<evidence type="ECO:0000256" key="1">
    <source>
        <dbReference type="SAM" id="MobiDB-lite"/>
    </source>
</evidence>
<evidence type="ECO:0000313" key="2">
    <source>
        <dbReference type="EMBL" id="KAJ8431038.1"/>
    </source>
</evidence>
<feature type="region of interest" description="Disordered" evidence="1">
    <location>
        <begin position="36"/>
        <end position="90"/>
    </location>
</feature>
<dbReference type="Proteomes" id="UP001153076">
    <property type="component" value="Unassembled WGS sequence"/>
</dbReference>
<keyword evidence="3" id="KW-1185">Reference proteome</keyword>